<sequence>MKHTVNLNASDRYVPPNRNVSSFPPVLSSVMAPPPDVRSPEMPKPCMNALNKLWSSGSASMSSRGILKQPTERLNFRSRT</sequence>
<comment type="caution">
    <text evidence="2">The sequence shown here is derived from an EMBL/GenBank/DDBJ whole genome shotgun (WGS) entry which is preliminary data.</text>
</comment>
<reference evidence="2" key="2">
    <citation type="submission" date="2020-11" db="EMBL/GenBank/DDBJ databases">
        <authorList>
            <person name="McCartney M.A."/>
            <person name="Auch B."/>
            <person name="Kono T."/>
            <person name="Mallez S."/>
            <person name="Becker A."/>
            <person name="Gohl D.M."/>
            <person name="Silverstein K.A.T."/>
            <person name="Koren S."/>
            <person name="Bechman K.B."/>
            <person name="Herman A."/>
            <person name="Abrahante J.E."/>
            <person name="Garbe J."/>
        </authorList>
    </citation>
    <scope>NUCLEOTIDE SEQUENCE</scope>
    <source>
        <strain evidence="2">Duluth1</strain>
        <tissue evidence="2">Whole animal</tissue>
    </source>
</reference>
<dbReference type="EMBL" id="JAIWYP010000015">
    <property type="protein sequence ID" value="KAH3702253.1"/>
    <property type="molecule type" value="Genomic_DNA"/>
</dbReference>
<feature type="region of interest" description="Disordered" evidence="1">
    <location>
        <begin position="57"/>
        <end position="80"/>
    </location>
</feature>
<organism evidence="2 3">
    <name type="scientific">Dreissena polymorpha</name>
    <name type="common">Zebra mussel</name>
    <name type="synonym">Mytilus polymorpha</name>
    <dbReference type="NCBI Taxonomy" id="45954"/>
    <lineage>
        <taxon>Eukaryota</taxon>
        <taxon>Metazoa</taxon>
        <taxon>Spiralia</taxon>
        <taxon>Lophotrochozoa</taxon>
        <taxon>Mollusca</taxon>
        <taxon>Bivalvia</taxon>
        <taxon>Autobranchia</taxon>
        <taxon>Heteroconchia</taxon>
        <taxon>Euheterodonta</taxon>
        <taxon>Imparidentia</taxon>
        <taxon>Neoheterodontei</taxon>
        <taxon>Myida</taxon>
        <taxon>Dreissenoidea</taxon>
        <taxon>Dreissenidae</taxon>
        <taxon>Dreissena</taxon>
    </lineage>
</organism>
<feature type="compositionally biased region" description="Basic and acidic residues" evidence="1">
    <location>
        <begin position="70"/>
        <end position="80"/>
    </location>
</feature>
<evidence type="ECO:0000313" key="3">
    <source>
        <dbReference type="Proteomes" id="UP000828390"/>
    </source>
</evidence>
<gene>
    <name evidence="2" type="ORF">DPMN_077263</name>
</gene>
<evidence type="ECO:0000313" key="2">
    <source>
        <dbReference type="EMBL" id="KAH3702253.1"/>
    </source>
</evidence>
<feature type="region of interest" description="Disordered" evidence="1">
    <location>
        <begin position="1"/>
        <end position="44"/>
    </location>
</feature>
<accession>A0A9D3YQ90</accession>
<dbReference type="Proteomes" id="UP000828390">
    <property type="component" value="Unassembled WGS sequence"/>
</dbReference>
<dbReference type="AlphaFoldDB" id="A0A9D3YQ90"/>
<keyword evidence="3" id="KW-1185">Reference proteome</keyword>
<evidence type="ECO:0000256" key="1">
    <source>
        <dbReference type="SAM" id="MobiDB-lite"/>
    </source>
</evidence>
<protein>
    <submittedName>
        <fullName evidence="2">Uncharacterized protein</fullName>
    </submittedName>
</protein>
<reference evidence="2" key="1">
    <citation type="journal article" date="2019" name="bioRxiv">
        <title>The Genome of the Zebra Mussel, Dreissena polymorpha: A Resource for Invasive Species Research.</title>
        <authorList>
            <person name="McCartney M.A."/>
            <person name="Auch B."/>
            <person name="Kono T."/>
            <person name="Mallez S."/>
            <person name="Zhang Y."/>
            <person name="Obille A."/>
            <person name="Becker A."/>
            <person name="Abrahante J.E."/>
            <person name="Garbe J."/>
            <person name="Badalamenti J.P."/>
            <person name="Herman A."/>
            <person name="Mangelson H."/>
            <person name="Liachko I."/>
            <person name="Sullivan S."/>
            <person name="Sone E.D."/>
            <person name="Koren S."/>
            <person name="Silverstein K.A.T."/>
            <person name="Beckman K.B."/>
            <person name="Gohl D.M."/>
        </authorList>
    </citation>
    <scope>NUCLEOTIDE SEQUENCE</scope>
    <source>
        <strain evidence="2">Duluth1</strain>
        <tissue evidence="2">Whole animal</tissue>
    </source>
</reference>
<proteinExistence type="predicted"/>
<name>A0A9D3YQ90_DREPO</name>